<dbReference type="RefSeq" id="WP_157564327.1">
    <property type="nucleotide sequence ID" value="NZ_WQKZ01000002.1"/>
</dbReference>
<dbReference type="EMBL" id="WQKZ01000002">
    <property type="protein sequence ID" value="MVN76437.1"/>
    <property type="molecule type" value="Genomic_DNA"/>
</dbReference>
<sequence length="107" mass="11609">MLTPVAVNSPRHLSPDAPACHPCPMLATVRTPVSSLFQNRFNASHVLRAAQRCAEVAQERPSWPQSRVRATIARELNVSTTQLRYLLRQAAAGEQPTPDADAPSLAA</sequence>
<proteinExistence type="predicted"/>
<keyword evidence="3" id="KW-1185">Reference proteome</keyword>
<feature type="region of interest" description="Disordered" evidence="1">
    <location>
        <begin position="1"/>
        <end position="20"/>
    </location>
</feature>
<dbReference type="AlphaFoldDB" id="A0A7K1TDG6"/>
<evidence type="ECO:0000256" key="1">
    <source>
        <dbReference type="SAM" id="MobiDB-lite"/>
    </source>
</evidence>
<evidence type="ECO:0000313" key="3">
    <source>
        <dbReference type="Proteomes" id="UP000441336"/>
    </source>
</evidence>
<gene>
    <name evidence="2" type="ORF">GO988_08880</name>
</gene>
<comment type="caution">
    <text evidence="2">The sequence shown here is derived from an EMBL/GenBank/DDBJ whole genome shotgun (WGS) entry which is preliminary data.</text>
</comment>
<name>A0A7K1TDG6_9BACT</name>
<protein>
    <submittedName>
        <fullName evidence="2">Uncharacterized protein</fullName>
    </submittedName>
</protein>
<accession>A0A7K1TDG6</accession>
<reference evidence="2 3" key="1">
    <citation type="submission" date="2019-12" db="EMBL/GenBank/DDBJ databases">
        <title>Hymenobacter sp. HMF4947 Genome sequencing and assembly.</title>
        <authorList>
            <person name="Kang H."/>
            <person name="Cha I."/>
            <person name="Kim H."/>
            <person name="Joh K."/>
        </authorList>
    </citation>
    <scope>NUCLEOTIDE SEQUENCE [LARGE SCALE GENOMIC DNA]</scope>
    <source>
        <strain evidence="2 3">HMF4947</strain>
    </source>
</reference>
<organism evidence="2 3">
    <name type="scientific">Hymenobacter ginkgonis</name>
    <dbReference type="NCBI Taxonomy" id="2682976"/>
    <lineage>
        <taxon>Bacteria</taxon>
        <taxon>Pseudomonadati</taxon>
        <taxon>Bacteroidota</taxon>
        <taxon>Cytophagia</taxon>
        <taxon>Cytophagales</taxon>
        <taxon>Hymenobacteraceae</taxon>
        <taxon>Hymenobacter</taxon>
    </lineage>
</organism>
<dbReference type="Proteomes" id="UP000441336">
    <property type="component" value="Unassembled WGS sequence"/>
</dbReference>
<evidence type="ECO:0000313" key="2">
    <source>
        <dbReference type="EMBL" id="MVN76437.1"/>
    </source>
</evidence>